<keyword evidence="3" id="KW-1185">Reference proteome</keyword>
<proteinExistence type="predicted"/>
<reference evidence="2" key="1">
    <citation type="submission" date="2023-07" db="EMBL/GenBank/DDBJ databases">
        <title>draft genome sequence of fig (Ficus carica).</title>
        <authorList>
            <person name="Takahashi T."/>
            <person name="Nishimura K."/>
        </authorList>
    </citation>
    <scope>NUCLEOTIDE SEQUENCE</scope>
</reference>
<gene>
    <name evidence="2" type="ORF">TIFTF001_000850</name>
</gene>
<dbReference type="Proteomes" id="UP001187192">
    <property type="component" value="Unassembled WGS sequence"/>
</dbReference>
<evidence type="ECO:0000313" key="2">
    <source>
        <dbReference type="EMBL" id="GMN25182.1"/>
    </source>
</evidence>
<name>A0AA88CQ44_FICCA</name>
<accession>A0AA88CQ44</accession>
<feature type="region of interest" description="Disordered" evidence="1">
    <location>
        <begin position="1"/>
        <end position="22"/>
    </location>
</feature>
<protein>
    <submittedName>
        <fullName evidence="2">Uncharacterized protein</fullName>
    </submittedName>
</protein>
<dbReference type="EMBL" id="BTGU01000001">
    <property type="protein sequence ID" value="GMN25182.1"/>
    <property type="molecule type" value="Genomic_DNA"/>
</dbReference>
<organism evidence="2 3">
    <name type="scientific">Ficus carica</name>
    <name type="common">Common fig</name>
    <dbReference type="NCBI Taxonomy" id="3494"/>
    <lineage>
        <taxon>Eukaryota</taxon>
        <taxon>Viridiplantae</taxon>
        <taxon>Streptophyta</taxon>
        <taxon>Embryophyta</taxon>
        <taxon>Tracheophyta</taxon>
        <taxon>Spermatophyta</taxon>
        <taxon>Magnoliopsida</taxon>
        <taxon>eudicotyledons</taxon>
        <taxon>Gunneridae</taxon>
        <taxon>Pentapetalae</taxon>
        <taxon>rosids</taxon>
        <taxon>fabids</taxon>
        <taxon>Rosales</taxon>
        <taxon>Moraceae</taxon>
        <taxon>Ficeae</taxon>
        <taxon>Ficus</taxon>
    </lineage>
</organism>
<dbReference type="AlphaFoldDB" id="A0AA88CQ44"/>
<evidence type="ECO:0000313" key="3">
    <source>
        <dbReference type="Proteomes" id="UP001187192"/>
    </source>
</evidence>
<sequence length="60" mass="6738">MNPNPRILGNREFGRETEDQETGETFVEMKKHIGFNYIGGEDGLSLVEIVLTRIASVART</sequence>
<comment type="caution">
    <text evidence="2">The sequence shown here is derived from an EMBL/GenBank/DDBJ whole genome shotgun (WGS) entry which is preliminary data.</text>
</comment>
<evidence type="ECO:0000256" key="1">
    <source>
        <dbReference type="SAM" id="MobiDB-lite"/>
    </source>
</evidence>